<comment type="caution">
    <text evidence="2">The sequence shown here is derived from an EMBL/GenBank/DDBJ whole genome shotgun (WGS) entry which is preliminary data.</text>
</comment>
<sequence>MDKKRLQRIMEAIKRPQDSVTDVYDVLDETLKGYEYIGCALELNFNALEQFGEGIDLLCVDAYFLSCGADAIGDLEQSLGNREPQRDDADSAASDTERV</sequence>
<evidence type="ECO:0000313" key="3">
    <source>
        <dbReference type="Proteomes" id="UP000722485"/>
    </source>
</evidence>
<reference evidence="2" key="1">
    <citation type="submission" date="2020-03" db="EMBL/GenBank/DDBJ databases">
        <title>Draft Genome Sequence of Cylindrodendrum hubeiense.</title>
        <authorList>
            <person name="Buettner E."/>
            <person name="Kellner H."/>
        </authorList>
    </citation>
    <scope>NUCLEOTIDE SEQUENCE</scope>
    <source>
        <strain evidence="2">IHI 201604</strain>
    </source>
</reference>
<gene>
    <name evidence="2" type="ORF">G7Z17_g7396</name>
</gene>
<proteinExistence type="predicted"/>
<organism evidence="2 3">
    <name type="scientific">Cylindrodendrum hubeiense</name>
    <dbReference type="NCBI Taxonomy" id="595255"/>
    <lineage>
        <taxon>Eukaryota</taxon>
        <taxon>Fungi</taxon>
        <taxon>Dikarya</taxon>
        <taxon>Ascomycota</taxon>
        <taxon>Pezizomycotina</taxon>
        <taxon>Sordariomycetes</taxon>
        <taxon>Hypocreomycetidae</taxon>
        <taxon>Hypocreales</taxon>
        <taxon>Nectriaceae</taxon>
        <taxon>Cylindrodendrum</taxon>
    </lineage>
</organism>
<dbReference type="EMBL" id="JAANBB010000164">
    <property type="protein sequence ID" value="KAF7547911.1"/>
    <property type="molecule type" value="Genomic_DNA"/>
</dbReference>
<accession>A0A9P5H3T1</accession>
<protein>
    <submittedName>
        <fullName evidence="2">Uncharacterized protein</fullName>
    </submittedName>
</protein>
<dbReference type="Proteomes" id="UP000722485">
    <property type="component" value="Unassembled WGS sequence"/>
</dbReference>
<feature type="compositionally biased region" description="Basic and acidic residues" evidence="1">
    <location>
        <begin position="83"/>
        <end position="99"/>
    </location>
</feature>
<evidence type="ECO:0000313" key="2">
    <source>
        <dbReference type="EMBL" id="KAF7547911.1"/>
    </source>
</evidence>
<keyword evidence="3" id="KW-1185">Reference proteome</keyword>
<dbReference type="AlphaFoldDB" id="A0A9P5H3T1"/>
<name>A0A9P5H3T1_9HYPO</name>
<feature type="region of interest" description="Disordered" evidence="1">
    <location>
        <begin position="76"/>
        <end position="99"/>
    </location>
</feature>
<evidence type="ECO:0000256" key="1">
    <source>
        <dbReference type="SAM" id="MobiDB-lite"/>
    </source>
</evidence>